<dbReference type="RefSeq" id="WP_006694263.1">
    <property type="nucleotide sequence ID" value="NZ_JH376858.1"/>
</dbReference>
<feature type="domain" description="Peptidase M50" evidence="14">
    <location>
        <begin position="125"/>
        <end position="179"/>
    </location>
</feature>
<dbReference type="GeneID" id="32476245"/>
<feature type="transmembrane region" description="Helical" evidence="13">
    <location>
        <begin position="121"/>
        <end position="142"/>
    </location>
</feature>
<evidence type="ECO:0000256" key="5">
    <source>
        <dbReference type="ARBA" id="ARBA00022670"/>
    </source>
</evidence>
<evidence type="ECO:0000256" key="9">
    <source>
        <dbReference type="ARBA" id="ARBA00022833"/>
    </source>
</evidence>
<dbReference type="Pfam" id="PF02163">
    <property type="entry name" value="Peptidase_M50"/>
    <property type="match status" value="1"/>
</dbReference>
<keyword evidence="8" id="KW-0378">Hydrolase</keyword>
<evidence type="ECO:0000256" key="1">
    <source>
        <dbReference type="ARBA" id="ARBA00001947"/>
    </source>
</evidence>
<keyword evidence="9" id="KW-0862">Zinc</keyword>
<comment type="caution">
    <text evidence="15">The sequence shown here is derived from an EMBL/GenBank/DDBJ whole genome shotgun (WGS) entry which is preliminary data.</text>
</comment>
<dbReference type="Proteomes" id="UP000003175">
    <property type="component" value="Unassembled WGS sequence"/>
</dbReference>
<gene>
    <name evidence="15" type="ORF">HMPREF9432_00713</name>
</gene>
<evidence type="ECO:0000256" key="7">
    <source>
        <dbReference type="ARBA" id="ARBA00022723"/>
    </source>
</evidence>
<keyword evidence="11" id="KW-0482">Metalloprotease</keyword>
<evidence type="ECO:0000256" key="3">
    <source>
        <dbReference type="ARBA" id="ARBA00007931"/>
    </source>
</evidence>
<evidence type="ECO:0000256" key="11">
    <source>
        <dbReference type="ARBA" id="ARBA00023049"/>
    </source>
</evidence>
<dbReference type="PANTHER" id="PTHR35864:SF1">
    <property type="entry name" value="ZINC METALLOPROTEASE YWHC-RELATED"/>
    <property type="match status" value="1"/>
</dbReference>
<keyword evidence="16" id="KW-1185">Reference proteome</keyword>
<feature type="transmembrane region" description="Helical" evidence="13">
    <location>
        <begin position="47"/>
        <end position="67"/>
    </location>
</feature>
<feature type="transmembrane region" description="Helical" evidence="13">
    <location>
        <begin position="87"/>
        <end position="109"/>
    </location>
</feature>
<evidence type="ECO:0000256" key="12">
    <source>
        <dbReference type="ARBA" id="ARBA00023136"/>
    </source>
</evidence>
<keyword evidence="7" id="KW-0479">Metal-binding</keyword>
<evidence type="ECO:0000256" key="13">
    <source>
        <dbReference type="SAM" id="Phobius"/>
    </source>
</evidence>
<feature type="transmembrane region" description="Helical" evidence="13">
    <location>
        <begin position="171"/>
        <end position="193"/>
    </location>
</feature>
<keyword evidence="12 13" id="KW-0472">Membrane</keyword>
<evidence type="ECO:0000256" key="10">
    <source>
        <dbReference type="ARBA" id="ARBA00022989"/>
    </source>
</evidence>
<keyword evidence="10 13" id="KW-1133">Transmembrane helix</keyword>
<organism evidence="15 16">
    <name type="scientific">Selenomonas noxia F0398</name>
    <dbReference type="NCBI Taxonomy" id="702437"/>
    <lineage>
        <taxon>Bacteria</taxon>
        <taxon>Bacillati</taxon>
        <taxon>Bacillota</taxon>
        <taxon>Negativicutes</taxon>
        <taxon>Selenomonadales</taxon>
        <taxon>Selenomonadaceae</taxon>
        <taxon>Selenomonas</taxon>
    </lineage>
</organism>
<accession>A0ABP2MRA5</accession>
<evidence type="ECO:0000256" key="2">
    <source>
        <dbReference type="ARBA" id="ARBA00004651"/>
    </source>
</evidence>
<protein>
    <recommendedName>
        <fullName evidence="14">Peptidase M50 domain-containing protein</fullName>
    </recommendedName>
</protein>
<evidence type="ECO:0000313" key="15">
    <source>
        <dbReference type="EMBL" id="EHG25333.1"/>
    </source>
</evidence>
<evidence type="ECO:0000256" key="6">
    <source>
        <dbReference type="ARBA" id="ARBA00022692"/>
    </source>
</evidence>
<dbReference type="PANTHER" id="PTHR35864">
    <property type="entry name" value="ZINC METALLOPROTEASE MJ0611-RELATED"/>
    <property type="match status" value="1"/>
</dbReference>
<feature type="transmembrane region" description="Helical" evidence="13">
    <location>
        <begin position="6"/>
        <end position="26"/>
    </location>
</feature>
<keyword evidence="6 13" id="KW-0812">Transmembrane</keyword>
<dbReference type="CDD" id="cd06158">
    <property type="entry name" value="S2P-M50_like_1"/>
    <property type="match status" value="1"/>
</dbReference>
<evidence type="ECO:0000256" key="8">
    <source>
        <dbReference type="ARBA" id="ARBA00022801"/>
    </source>
</evidence>
<name>A0ABP2MRA5_9FIRM</name>
<evidence type="ECO:0000256" key="4">
    <source>
        <dbReference type="ARBA" id="ARBA00022475"/>
    </source>
</evidence>
<comment type="cofactor">
    <cofactor evidence="1">
        <name>Zn(2+)</name>
        <dbReference type="ChEBI" id="CHEBI:29105"/>
    </cofactor>
</comment>
<sequence length="209" mass="23628">MFEFDFTQILLGIPGLIIAMTFHEYAHARVAVALGDFTPRLMGRLTLDPRAHIDPVGLIMLFLVRFGWAKPVMVNPSNFCQPKRDDILVSVAGPAMNLLLGFIAFYAMLLIRLHNIDVSPITYGIIQMIFIYNVNFAIFNMLPIPPLDGSHILRNLLPPDLAYRYQSLERYSILIMLVFIATPVLSVVLMPLFQLVYGGYKILGDILLF</sequence>
<evidence type="ECO:0000313" key="16">
    <source>
        <dbReference type="Proteomes" id="UP000003175"/>
    </source>
</evidence>
<reference evidence="15 16" key="1">
    <citation type="submission" date="2011-08" db="EMBL/GenBank/DDBJ databases">
        <title>The Genome Sequence of Selenomonas noxia F0398.</title>
        <authorList>
            <consortium name="The Broad Institute Genome Sequencing Platform"/>
            <person name="Earl A."/>
            <person name="Ward D."/>
            <person name="Feldgarden M."/>
            <person name="Gevers D."/>
            <person name="Izard J."/>
            <person name="Ganesan A."/>
            <person name="Blanton J.M."/>
            <person name="Baranova O.V."/>
            <person name="Tanner A.C."/>
            <person name="Dewhirst F.E."/>
            <person name="Young S.K."/>
            <person name="Zeng Q."/>
            <person name="Gargeya S."/>
            <person name="Fitzgerald M."/>
            <person name="Haas B."/>
            <person name="Abouelleil A."/>
            <person name="Alvarado L."/>
            <person name="Arachchi H.M."/>
            <person name="Berlin A."/>
            <person name="Brown A."/>
            <person name="Chapman S.B."/>
            <person name="Chen Z."/>
            <person name="Dunbar C."/>
            <person name="Freedman E."/>
            <person name="Gearin G."/>
            <person name="Gellesch M."/>
            <person name="Goldberg J."/>
            <person name="Griggs A."/>
            <person name="Gujja S."/>
            <person name="Heiman D."/>
            <person name="Howarth C."/>
            <person name="Larson L."/>
            <person name="Lui A."/>
            <person name="MacDonald P.J.P."/>
            <person name="Montmayeur A."/>
            <person name="Murphy C."/>
            <person name="Neiman D."/>
            <person name="Pearson M."/>
            <person name="Priest M."/>
            <person name="Roberts A."/>
            <person name="Saif S."/>
            <person name="Shea T."/>
            <person name="Shenoy N."/>
            <person name="Sisk P."/>
            <person name="Stolte C."/>
            <person name="Sykes S."/>
            <person name="Wortman J."/>
            <person name="Nusbaum C."/>
            <person name="Birren B."/>
        </authorList>
    </citation>
    <scope>NUCLEOTIDE SEQUENCE [LARGE SCALE GENOMIC DNA]</scope>
    <source>
        <strain evidence="15 16">F0398</strain>
    </source>
</reference>
<keyword evidence="5" id="KW-0645">Protease</keyword>
<proteinExistence type="inferred from homology"/>
<comment type="subcellular location">
    <subcellularLocation>
        <location evidence="2">Cell membrane</location>
        <topology evidence="2">Multi-pass membrane protein</topology>
    </subcellularLocation>
</comment>
<dbReference type="EMBL" id="ADGH01000004">
    <property type="protein sequence ID" value="EHG25333.1"/>
    <property type="molecule type" value="Genomic_DNA"/>
</dbReference>
<comment type="similarity">
    <text evidence="3">Belongs to the peptidase M50B family.</text>
</comment>
<dbReference type="InterPro" id="IPR044537">
    <property type="entry name" value="Rip2-like"/>
</dbReference>
<keyword evidence="4" id="KW-1003">Cell membrane</keyword>
<dbReference type="InterPro" id="IPR052348">
    <property type="entry name" value="Metallopeptidase_M50B"/>
</dbReference>
<evidence type="ECO:0000259" key="14">
    <source>
        <dbReference type="Pfam" id="PF02163"/>
    </source>
</evidence>
<dbReference type="InterPro" id="IPR008915">
    <property type="entry name" value="Peptidase_M50"/>
</dbReference>